<keyword evidence="6" id="KW-0158">Chromosome</keyword>
<accession>A0ABD0YFH7</accession>
<dbReference type="GO" id="GO:0035173">
    <property type="term" value="F:histone kinase activity"/>
    <property type="evidence" value="ECO:0007669"/>
    <property type="project" value="UniProtKB-ARBA"/>
</dbReference>
<evidence type="ECO:0000313" key="25">
    <source>
        <dbReference type="Proteomes" id="UP001557470"/>
    </source>
</evidence>
<dbReference type="Proteomes" id="UP001557470">
    <property type="component" value="Unassembled WGS sequence"/>
</dbReference>
<keyword evidence="13 21" id="KW-0067">ATP-binding</keyword>
<dbReference type="GO" id="GO:0051276">
    <property type="term" value="P:chromosome organization"/>
    <property type="evidence" value="ECO:0007669"/>
    <property type="project" value="UniProtKB-ARBA"/>
</dbReference>
<dbReference type="GO" id="GO:0004674">
    <property type="term" value="F:protein serine/threonine kinase activity"/>
    <property type="evidence" value="ECO:0007669"/>
    <property type="project" value="UniProtKB-KW"/>
</dbReference>
<comment type="catalytic activity">
    <reaction evidence="17">
        <text>L-seryl-[protein] + ATP = O-phospho-L-seryl-[protein] + ADP + H(+)</text>
        <dbReference type="Rhea" id="RHEA:17989"/>
        <dbReference type="Rhea" id="RHEA-COMP:9863"/>
        <dbReference type="Rhea" id="RHEA-COMP:11604"/>
        <dbReference type="ChEBI" id="CHEBI:15378"/>
        <dbReference type="ChEBI" id="CHEBI:29999"/>
        <dbReference type="ChEBI" id="CHEBI:30616"/>
        <dbReference type="ChEBI" id="CHEBI:83421"/>
        <dbReference type="ChEBI" id="CHEBI:456216"/>
        <dbReference type="EC" id="2.7.11.1"/>
    </reaction>
</comment>
<dbReference type="PROSITE" id="PS00107">
    <property type="entry name" value="PROTEIN_KINASE_ATP"/>
    <property type="match status" value="1"/>
</dbReference>
<keyword evidence="14" id="KW-0206">Cytoskeleton</keyword>
<gene>
    <name evidence="24" type="ORF">UPYG_G00049600</name>
</gene>
<reference evidence="24 25" key="1">
    <citation type="submission" date="2024-06" db="EMBL/GenBank/DDBJ databases">
        <authorList>
            <person name="Pan Q."/>
            <person name="Wen M."/>
            <person name="Jouanno E."/>
            <person name="Zahm M."/>
            <person name="Klopp C."/>
            <person name="Cabau C."/>
            <person name="Louis A."/>
            <person name="Berthelot C."/>
            <person name="Parey E."/>
            <person name="Roest Crollius H."/>
            <person name="Montfort J."/>
            <person name="Robinson-Rechavi M."/>
            <person name="Bouchez O."/>
            <person name="Lampietro C."/>
            <person name="Lopez Roques C."/>
            <person name="Donnadieu C."/>
            <person name="Postlethwait J."/>
            <person name="Bobe J."/>
            <person name="Verreycken H."/>
            <person name="Guiguen Y."/>
        </authorList>
    </citation>
    <scope>NUCLEOTIDE SEQUENCE [LARGE SCALE GENOMIC DNA]</scope>
    <source>
        <strain evidence="24">Up_M1</strain>
        <tissue evidence="24">Testis</tissue>
    </source>
</reference>
<dbReference type="FunFam" id="3.30.200.20:FF:000409">
    <property type="entry name" value="serine/threonine-protein kinase haspin"/>
    <property type="match status" value="1"/>
</dbReference>
<comment type="catalytic activity">
    <reaction evidence="16">
        <text>L-threonyl-[protein] + ATP = O-phospho-L-threonyl-[protein] + ADP + H(+)</text>
        <dbReference type="Rhea" id="RHEA:46608"/>
        <dbReference type="Rhea" id="RHEA-COMP:11060"/>
        <dbReference type="Rhea" id="RHEA-COMP:11605"/>
        <dbReference type="ChEBI" id="CHEBI:15378"/>
        <dbReference type="ChEBI" id="CHEBI:30013"/>
        <dbReference type="ChEBI" id="CHEBI:30616"/>
        <dbReference type="ChEBI" id="CHEBI:61977"/>
        <dbReference type="ChEBI" id="CHEBI:456216"/>
        <dbReference type="EC" id="2.7.11.1"/>
    </reaction>
</comment>
<dbReference type="FunFam" id="1.10.510.10:FF:000401">
    <property type="entry name" value="serine/threonine-protein kinase haspin"/>
    <property type="match status" value="1"/>
</dbReference>
<feature type="compositionally biased region" description="Basic residues" evidence="22">
    <location>
        <begin position="50"/>
        <end position="75"/>
    </location>
</feature>
<dbReference type="InterPro" id="IPR017441">
    <property type="entry name" value="Protein_kinase_ATP_BS"/>
</dbReference>
<dbReference type="GO" id="GO:0005634">
    <property type="term" value="C:nucleus"/>
    <property type="evidence" value="ECO:0007669"/>
    <property type="project" value="UniProtKB-SubCell"/>
</dbReference>
<comment type="caution">
    <text evidence="24">The sequence shown here is derived from an EMBL/GenBank/DDBJ whole genome shotgun (WGS) entry which is preliminary data.</text>
</comment>
<feature type="compositionally biased region" description="Low complexity" evidence="22">
    <location>
        <begin position="32"/>
        <end position="41"/>
    </location>
</feature>
<feature type="compositionally biased region" description="Basic and acidic residues" evidence="22">
    <location>
        <begin position="508"/>
        <end position="518"/>
    </location>
</feature>
<dbReference type="AlphaFoldDB" id="A0ABD0YFH7"/>
<comment type="cofactor">
    <cofactor evidence="1">
        <name>Mg(2+)</name>
        <dbReference type="ChEBI" id="CHEBI:18420"/>
    </cofactor>
</comment>
<evidence type="ECO:0000256" key="8">
    <source>
        <dbReference type="ARBA" id="ARBA00022527"/>
    </source>
</evidence>
<evidence type="ECO:0000256" key="21">
    <source>
        <dbReference type="PROSITE-ProRule" id="PRU10141"/>
    </source>
</evidence>
<evidence type="ECO:0000256" key="12">
    <source>
        <dbReference type="ARBA" id="ARBA00022777"/>
    </source>
</evidence>
<evidence type="ECO:0000256" key="5">
    <source>
        <dbReference type="ARBA" id="ARBA00012513"/>
    </source>
</evidence>
<name>A0ABD0YFH7_UMBPY</name>
<evidence type="ECO:0000256" key="2">
    <source>
        <dbReference type="ARBA" id="ARBA00004123"/>
    </source>
</evidence>
<evidence type="ECO:0000256" key="15">
    <source>
        <dbReference type="ARBA" id="ARBA00023242"/>
    </source>
</evidence>
<dbReference type="GO" id="GO:0005524">
    <property type="term" value="F:ATP binding"/>
    <property type="evidence" value="ECO:0007669"/>
    <property type="project" value="UniProtKB-UniRule"/>
</dbReference>
<evidence type="ECO:0000256" key="13">
    <source>
        <dbReference type="ARBA" id="ARBA00022840"/>
    </source>
</evidence>
<evidence type="ECO:0000256" key="9">
    <source>
        <dbReference type="ARBA" id="ARBA00022553"/>
    </source>
</evidence>
<dbReference type="EC" id="2.7.11.1" evidence="5"/>
<evidence type="ECO:0000256" key="6">
    <source>
        <dbReference type="ARBA" id="ARBA00022454"/>
    </source>
</evidence>
<feature type="region of interest" description="Disordered" evidence="22">
    <location>
        <begin position="32"/>
        <end position="101"/>
    </location>
</feature>
<dbReference type="PANTHER" id="PTHR24419">
    <property type="entry name" value="INTERLEUKIN-1 RECEPTOR-ASSOCIATED KINASE"/>
    <property type="match status" value="1"/>
</dbReference>
<evidence type="ECO:0000256" key="1">
    <source>
        <dbReference type="ARBA" id="ARBA00001946"/>
    </source>
</evidence>
<evidence type="ECO:0000256" key="10">
    <source>
        <dbReference type="ARBA" id="ARBA00022679"/>
    </source>
</evidence>
<keyword evidence="7" id="KW-0963">Cytoplasm</keyword>
<evidence type="ECO:0000256" key="4">
    <source>
        <dbReference type="ARBA" id="ARBA00004286"/>
    </source>
</evidence>
<dbReference type="Gene3D" id="3.30.200.20">
    <property type="entry name" value="Phosphorylase Kinase, domain 1"/>
    <property type="match status" value="1"/>
</dbReference>
<dbReference type="EMBL" id="JAGEUA010000001">
    <property type="protein sequence ID" value="KAL1023962.1"/>
    <property type="molecule type" value="Genomic_DNA"/>
</dbReference>
<dbReference type="Pfam" id="PF12330">
    <property type="entry name" value="Haspin_kinase"/>
    <property type="match status" value="1"/>
</dbReference>
<dbReference type="GO" id="GO:0005694">
    <property type="term" value="C:chromosome"/>
    <property type="evidence" value="ECO:0007669"/>
    <property type="project" value="UniProtKB-SubCell"/>
</dbReference>
<keyword evidence="25" id="KW-1185">Reference proteome</keyword>
<evidence type="ECO:0000256" key="17">
    <source>
        <dbReference type="ARBA" id="ARBA00048679"/>
    </source>
</evidence>
<proteinExistence type="predicted"/>
<keyword evidence="8" id="KW-0723">Serine/threonine-protein kinase</keyword>
<feature type="compositionally biased region" description="Basic and acidic residues" evidence="22">
    <location>
        <begin position="564"/>
        <end position="583"/>
    </location>
</feature>
<feature type="compositionally biased region" description="Basic residues" evidence="22">
    <location>
        <begin position="550"/>
        <end position="560"/>
    </location>
</feature>
<evidence type="ECO:0000256" key="20">
    <source>
        <dbReference type="ARBA" id="ARBA00081741"/>
    </source>
</evidence>
<keyword evidence="11 21" id="KW-0547">Nucleotide-binding</keyword>
<feature type="region of interest" description="Disordered" evidence="22">
    <location>
        <begin position="206"/>
        <end position="230"/>
    </location>
</feature>
<evidence type="ECO:0000313" key="24">
    <source>
        <dbReference type="EMBL" id="KAL1023962.1"/>
    </source>
</evidence>
<evidence type="ECO:0000256" key="11">
    <source>
        <dbReference type="ARBA" id="ARBA00022741"/>
    </source>
</evidence>
<organism evidence="24 25">
    <name type="scientific">Umbra pygmaea</name>
    <name type="common">Eastern mudminnow</name>
    <dbReference type="NCBI Taxonomy" id="75934"/>
    <lineage>
        <taxon>Eukaryota</taxon>
        <taxon>Metazoa</taxon>
        <taxon>Chordata</taxon>
        <taxon>Craniata</taxon>
        <taxon>Vertebrata</taxon>
        <taxon>Euteleostomi</taxon>
        <taxon>Actinopterygii</taxon>
        <taxon>Neopterygii</taxon>
        <taxon>Teleostei</taxon>
        <taxon>Protacanthopterygii</taxon>
        <taxon>Esociformes</taxon>
        <taxon>Umbridae</taxon>
        <taxon>Umbra</taxon>
    </lineage>
</organism>
<feature type="region of interest" description="Disordered" evidence="22">
    <location>
        <begin position="260"/>
        <end position="290"/>
    </location>
</feature>
<keyword evidence="15" id="KW-0539">Nucleus</keyword>
<evidence type="ECO:0000259" key="23">
    <source>
        <dbReference type="PROSITE" id="PS50011"/>
    </source>
</evidence>
<dbReference type="InterPro" id="IPR024604">
    <property type="entry name" value="GSG2_C"/>
</dbReference>
<keyword evidence="9" id="KW-0597">Phosphoprotein</keyword>
<sequence>MSRPVFLKTYGKMNRKVNPWISPDNRKLAFASTSSSDVSVVAQPTGPKSSGKRVRKRSTAASRRPKRLAKTKALTRLKDDSDQENVAISPLPQTSPSPGVLSQRFVTHRKGGKATLKHKPPKRRDYVLLAPVNSSNEFVQDGGGVAKRAFRFRAKREPGWALVSSDSSLADPGNSSITIGNGLLHEISLNGPSMLCLGTSHRKPLFSSTPSSRFRKRPPPPIRPSVSSSASDILVISSTQEDVDVPPSPCPSGLVADLHPGPALSGSLRHPQGQPEVGSCEKQTHNGSPLVRRNWSRSGASEIKDGVDEQLSPVLFASDACERTGPVMAEENTEDGSLFVSASMGQYWLAEAKARCLELGCVVRLERMDKLHQETTSYSSCFDHTDFTDGTQPRNQGGFHNTRSVNQGGVDNTRSVNNGQYIDHMVSSDQSSVYIASCNPTRLTNEGQAPGSAVKTGQSLVFSLASSEQPFSLEDRVKQRCLDVGCMIQLQRLNAARSHTDMASSSRGDPRSDSDPCDKTSSSDNHNLCLGSGGSNELVRTAGAARKKLLGKGFPRKRKAGGVAKERTLSVSKEGRGHAESGKRSRTSRKACVSGVSVSRWSRRDQAAPPPGRPGDCSIAELLVAQHPQKVLGDSVIMLGTPVQRSKLSFSFLDNLSPDTHTWSRLKAALSVHRKIKAILTPKRLPLDRLSSPGAGLRAALADVSMDLFATPLRTPLPKNLCSQIWRSSPLSVCQVAEELSDAEKVYSECGQTAPLGFQDCIPPEKMLPLRKVGEGTFGEVFCTTNKAGEKVALKIIPIEGAERVNGEEQKTFGEILHEIIISKELSSLNDNKHNRTTGFIGLKDLHCVQGCYPPDLLLAWDHFNNERGSENDRPDFFSKDQVFLILEFEFGGSDLENSDGQLSSLNVAKSVLHQVIAALAVAEQELQFEHRDLHWGNVLVQPTVENQSSFLLNGVKHFVQTRGITVKIIDYSLSRLEIDELTVSCDLSEDDLLFEGQGDYQFEIYRIMRKENSNVWSEYHPHSNVLWLHYLCDKLLSMTYEKHSARGIKQTRKDLQHFFNHVLSCSSAVEVMENLSHLLS</sequence>
<feature type="binding site" evidence="21">
    <location>
        <position position="795"/>
    </location>
    <ligand>
        <name>ATP</name>
        <dbReference type="ChEBI" id="CHEBI:30616"/>
    </ligand>
</feature>
<evidence type="ECO:0000256" key="14">
    <source>
        <dbReference type="ARBA" id="ARBA00023212"/>
    </source>
</evidence>
<evidence type="ECO:0000256" key="7">
    <source>
        <dbReference type="ARBA" id="ARBA00022490"/>
    </source>
</evidence>
<comment type="subcellular location">
    <subcellularLocation>
        <location evidence="4">Chromosome</location>
    </subcellularLocation>
    <subcellularLocation>
        <location evidence="3">Cytoplasm</location>
        <location evidence="3">Cytoskeleton</location>
        <location evidence="3">Spindle</location>
    </subcellularLocation>
    <subcellularLocation>
        <location evidence="2">Nucleus</location>
    </subcellularLocation>
</comment>
<dbReference type="GO" id="GO:1901991">
    <property type="term" value="P:negative regulation of mitotic cell cycle phase transition"/>
    <property type="evidence" value="ECO:0007669"/>
    <property type="project" value="UniProtKB-ARBA"/>
</dbReference>
<feature type="region of interest" description="Disordered" evidence="22">
    <location>
        <begin position="495"/>
        <end position="533"/>
    </location>
</feature>
<evidence type="ECO:0000256" key="16">
    <source>
        <dbReference type="ARBA" id="ARBA00047899"/>
    </source>
</evidence>
<dbReference type="PANTHER" id="PTHR24419:SF18">
    <property type="entry name" value="SERINE_THREONINE-PROTEIN KINASE HASPIN"/>
    <property type="match status" value="1"/>
</dbReference>
<dbReference type="SMART" id="SM00220">
    <property type="entry name" value="S_TKc"/>
    <property type="match status" value="1"/>
</dbReference>
<feature type="region of interest" description="Disordered" evidence="22">
    <location>
        <begin position="392"/>
        <end position="417"/>
    </location>
</feature>
<comment type="function">
    <text evidence="18">Serine/threonine-protein kinase that phosphorylates histone H3 at 'Thr-3' (H3T3ph) during mitosis. May act through H3T3ph to both position and modulate activation of AURKB and other components of the chromosomal passenger complex (CPC) at centromeres to ensure proper chromatid cohesion, metaphase alignment and normal progression through the cell cycle.</text>
</comment>
<dbReference type="InterPro" id="IPR011009">
    <property type="entry name" value="Kinase-like_dom_sf"/>
</dbReference>
<keyword evidence="10" id="KW-0808">Transferase</keyword>
<evidence type="ECO:0000256" key="18">
    <source>
        <dbReference type="ARBA" id="ARBA00053811"/>
    </source>
</evidence>
<evidence type="ECO:0000256" key="3">
    <source>
        <dbReference type="ARBA" id="ARBA00004186"/>
    </source>
</evidence>
<feature type="domain" description="Protein kinase" evidence="23">
    <location>
        <begin position="767"/>
        <end position="1081"/>
    </location>
</feature>
<dbReference type="Gene3D" id="1.10.510.10">
    <property type="entry name" value="Transferase(Phosphotransferase) domain 1"/>
    <property type="match status" value="1"/>
</dbReference>
<evidence type="ECO:0000256" key="22">
    <source>
        <dbReference type="SAM" id="MobiDB-lite"/>
    </source>
</evidence>
<dbReference type="SMART" id="SM01331">
    <property type="entry name" value="DUF3635"/>
    <property type="match status" value="1"/>
</dbReference>
<keyword evidence="12" id="KW-0418">Kinase</keyword>
<feature type="region of interest" description="Disordered" evidence="22">
    <location>
        <begin position="550"/>
        <end position="615"/>
    </location>
</feature>
<dbReference type="SUPFAM" id="SSF56112">
    <property type="entry name" value="Protein kinase-like (PK-like)"/>
    <property type="match status" value="1"/>
</dbReference>
<dbReference type="InterPro" id="IPR000719">
    <property type="entry name" value="Prot_kinase_dom"/>
</dbReference>
<dbReference type="GO" id="GO:0005819">
    <property type="term" value="C:spindle"/>
    <property type="evidence" value="ECO:0007669"/>
    <property type="project" value="UniProtKB-SubCell"/>
</dbReference>
<dbReference type="PROSITE" id="PS50011">
    <property type="entry name" value="PROTEIN_KINASE_DOM"/>
    <property type="match status" value="1"/>
</dbReference>
<protein>
    <recommendedName>
        <fullName evidence="19">Serine/threonine-protein kinase haspin</fullName>
        <ecNumber evidence="5">2.7.11.1</ecNumber>
    </recommendedName>
    <alternativeName>
        <fullName evidence="20">Germ cell-specific gene 2 protein</fullName>
    </alternativeName>
</protein>
<evidence type="ECO:0000256" key="19">
    <source>
        <dbReference type="ARBA" id="ARBA00069281"/>
    </source>
</evidence>